<dbReference type="OrthoDB" id="290122at2"/>
<keyword evidence="10" id="KW-0732">Signal</keyword>
<dbReference type="GO" id="GO:0009279">
    <property type="term" value="C:cell outer membrane"/>
    <property type="evidence" value="ECO:0007669"/>
    <property type="project" value="UniProtKB-SubCell"/>
</dbReference>
<dbReference type="Pfam" id="PF08479">
    <property type="entry name" value="POTRA_2"/>
    <property type="match status" value="1"/>
</dbReference>
<dbReference type="AlphaFoldDB" id="A0A2N5DYF4"/>
<comment type="caution">
    <text evidence="12">The sequence shown here is derived from an EMBL/GenBank/DDBJ whole genome shotgun (WGS) entry which is preliminary data.</text>
</comment>
<dbReference type="InterPro" id="IPR051544">
    <property type="entry name" value="TPS_OM_transporter"/>
</dbReference>
<keyword evidence="4" id="KW-1134">Transmembrane beta strand</keyword>
<feature type="region of interest" description="Disordered" evidence="9">
    <location>
        <begin position="28"/>
        <end position="53"/>
    </location>
</feature>
<comment type="subcellular location">
    <subcellularLocation>
        <location evidence="1">Cell outer membrane</location>
    </subcellularLocation>
</comment>
<sequence>MMAHTRKLVVLVAALMIFHAQAQPLSPADRNQIQTQQQQLLQQNEQQRNDLQRSMQATLPAAPMPETGQGPCFTIKTIQIDNASLLTAAQKKTLTAPYSGRCLGMAEINQLIRDVSQWYISRGDITSRAFITEQDLAGGQLHITVLEGKLQAIRLEGAASRQLAMAFPGREGNILNLRDIEQGMEQINRLRSTPVQIEILPGENAGYSIVNLTATPEFPLTVALGFDNSGQKSTGVGQINGSLTGNNLLGLADKWFISGGRSSAFSHSRDAQSLQAGLSVPYGYGLLDYSYSWSDYRSTLTSNGYRWLSHGSSETHRLNGSWVLFRNSDIKTGLMAGLSHYTSHNYLNDVLLQSSSRQLTSLQLGLNHTQKLAGGIATLNPVFSHGVPWLGAESDHGKPGALPKADFRKWSLSGSFQRPVTASLWWLSSVYGQWTPDRLYGNERLTIGGDSSVRGFKEQYLSGDIGGYWRNELNYALMTLPGLGQVNATLAVDGGWLKKSTEEPWASGTLWGSAVGLGTTNRYLSTQLTLGLPVSYPDRLAPDHLSISYRLAPDHLSISYRLALVF</sequence>
<evidence type="ECO:0000256" key="1">
    <source>
        <dbReference type="ARBA" id="ARBA00004442"/>
    </source>
</evidence>
<keyword evidence="8" id="KW-0998">Cell outer membrane</keyword>
<dbReference type="RefSeq" id="WP_101817853.1">
    <property type="nucleotide sequence ID" value="NZ_PJZF01000020.1"/>
</dbReference>
<gene>
    <name evidence="12" type="ORF">CYR55_18600</name>
</gene>
<dbReference type="GO" id="GO:0098046">
    <property type="term" value="C:type V protein secretion system complex"/>
    <property type="evidence" value="ECO:0007669"/>
    <property type="project" value="TreeGrafter"/>
</dbReference>
<evidence type="ECO:0000256" key="10">
    <source>
        <dbReference type="SAM" id="SignalP"/>
    </source>
</evidence>
<evidence type="ECO:0000313" key="12">
    <source>
        <dbReference type="EMBL" id="PLR32591.1"/>
    </source>
</evidence>
<dbReference type="GO" id="GO:0046819">
    <property type="term" value="P:protein secretion by the type V secretion system"/>
    <property type="evidence" value="ECO:0007669"/>
    <property type="project" value="TreeGrafter"/>
</dbReference>
<dbReference type="Pfam" id="PF17287">
    <property type="entry name" value="POTRA_3"/>
    <property type="match status" value="1"/>
</dbReference>
<dbReference type="EMBL" id="PJZF01000020">
    <property type="protein sequence ID" value="PLR32591.1"/>
    <property type="molecule type" value="Genomic_DNA"/>
</dbReference>
<reference evidence="12 13" key="1">
    <citation type="submission" date="2017-12" db="EMBL/GenBank/DDBJ databases">
        <title>Characterization of six clinical isolates of Enterochimera gen. nov., a novel genus of the Yersiniaciae family and the three species Enterochimera arupensis sp. nov., Enterochimera coloradensis sp. nov, and Enterochimera californica sp. nov.</title>
        <authorList>
            <person name="Rossi A."/>
            <person name="Fisher M."/>
        </authorList>
    </citation>
    <scope>NUCLEOTIDE SEQUENCE [LARGE SCALE GENOMIC DNA]</scope>
    <source>
        <strain evidence="13">2015-Iso6</strain>
    </source>
</reference>
<dbReference type="Gene3D" id="3.10.20.310">
    <property type="entry name" value="membrane protein fhac"/>
    <property type="match status" value="1"/>
</dbReference>
<dbReference type="InterPro" id="IPR034746">
    <property type="entry name" value="POTRA"/>
</dbReference>
<proteinExistence type="inferred from homology"/>
<accession>A0A2N5DYF4</accession>
<dbReference type="GO" id="GO:0008320">
    <property type="term" value="F:protein transmembrane transporter activity"/>
    <property type="evidence" value="ECO:0007669"/>
    <property type="project" value="TreeGrafter"/>
</dbReference>
<feature type="chain" id="PRO_5014956900" evidence="10">
    <location>
        <begin position="23"/>
        <end position="566"/>
    </location>
</feature>
<keyword evidence="6" id="KW-0653">Protein transport</keyword>
<comment type="similarity">
    <text evidence="2">Belongs to the TPS (TC 1.B.20) family.</text>
</comment>
<dbReference type="Proteomes" id="UP000234240">
    <property type="component" value="Unassembled WGS sequence"/>
</dbReference>
<dbReference type="PANTHER" id="PTHR34597:SF3">
    <property type="entry name" value="OUTER MEMBRANE TRANSPORTER CDIB"/>
    <property type="match status" value="1"/>
</dbReference>
<name>A0A2N5DYF4_9GAMM</name>
<evidence type="ECO:0000256" key="7">
    <source>
        <dbReference type="ARBA" id="ARBA00023136"/>
    </source>
</evidence>
<feature type="domain" description="POTRA" evidence="11">
    <location>
        <begin position="73"/>
        <end position="148"/>
    </location>
</feature>
<dbReference type="Gene3D" id="2.40.160.50">
    <property type="entry name" value="membrane protein fhac: a member of the omp85/tpsb transporter family"/>
    <property type="match status" value="1"/>
</dbReference>
<protein>
    <submittedName>
        <fullName evidence="12">Peptide transporter</fullName>
    </submittedName>
</protein>
<keyword evidence="13" id="KW-1185">Reference proteome</keyword>
<dbReference type="InterPro" id="IPR013686">
    <property type="entry name" value="Polypept-transport_assoc_ShlB"/>
</dbReference>
<keyword evidence="7" id="KW-0472">Membrane</keyword>
<feature type="signal peptide" evidence="10">
    <location>
        <begin position="1"/>
        <end position="22"/>
    </location>
</feature>
<dbReference type="InterPro" id="IPR027282">
    <property type="entry name" value="TPS"/>
</dbReference>
<dbReference type="InterPro" id="IPR035251">
    <property type="entry name" value="ShlB_POTRA"/>
</dbReference>
<evidence type="ECO:0000259" key="11">
    <source>
        <dbReference type="PROSITE" id="PS51779"/>
    </source>
</evidence>
<evidence type="ECO:0000256" key="4">
    <source>
        <dbReference type="ARBA" id="ARBA00022452"/>
    </source>
</evidence>
<evidence type="ECO:0000256" key="3">
    <source>
        <dbReference type="ARBA" id="ARBA00022448"/>
    </source>
</evidence>
<evidence type="ECO:0000256" key="9">
    <source>
        <dbReference type="SAM" id="MobiDB-lite"/>
    </source>
</evidence>
<keyword evidence="3" id="KW-0813">Transport</keyword>
<dbReference type="PIRSF" id="PIRSF029745">
    <property type="entry name" value="FhaC"/>
    <property type="match status" value="1"/>
</dbReference>
<dbReference type="PROSITE" id="PS51779">
    <property type="entry name" value="POTRA"/>
    <property type="match status" value="1"/>
</dbReference>
<evidence type="ECO:0000256" key="5">
    <source>
        <dbReference type="ARBA" id="ARBA00022692"/>
    </source>
</evidence>
<organism evidence="12 13">
    <name type="scientific">Chimaeribacter californicus</name>
    <dbReference type="NCBI Taxonomy" id="2060067"/>
    <lineage>
        <taxon>Bacteria</taxon>
        <taxon>Pseudomonadati</taxon>
        <taxon>Pseudomonadota</taxon>
        <taxon>Gammaproteobacteria</taxon>
        <taxon>Enterobacterales</taxon>
        <taxon>Yersiniaceae</taxon>
        <taxon>Chimaeribacter</taxon>
    </lineage>
</organism>
<evidence type="ECO:0000256" key="8">
    <source>
        <dbReference type="ARBA" id="ARBA00023237"/>
    </source>
</evidence>
<dbReference type="Pfam" id="PF03865">
    <property type="entry name" value="ShlB"/>
    <property type="match status" value="1"/>
</dbReference>
<evidence type="ECO:0000256" key="2">
    <source>
        <dbReference type="ARBA" id="ARBA00009055"/>
    </source>
</evidence>
<dbReference type="PANTHER" id="PTHR34597">
    <property type="entry name" value="SLR1661 PROTEIN"/>
    <property type="match status" value="1"/>
</dbReference>
<evidence type="ECO:0000313" key="13">
    <source>
        <dbReference type="Proteomes" id="UP000234240"/>
    </source>
</evidence>
<feature type="compositionally biased region" description="Low complexity" evidence="9">
    <location>
        <begin position="30"/>
        <end position="46"/>
    </location>
</feature>
<keyword evidence="5" id="KW-0812">Transmembrane</keyword>
<dbReference type="InterPro" id="IPR005565">
    <property type="entry name" value="Hemolysn_activator_HlyB_C"/>
</dbReference>
<evidence type="ECO:0000256" key="6">
    <source>
        <dbReference type="ARBA" id="ARBA00022927"/>
    </source>
</evidence>